<feature type="transmembrane region" description="Helical" evidence="2">
    <location>
        <begin position="51"/>
        <end position="69"/>
    </location>
</feature>
<proteinExistence type="predicted"/>
<evidence type="ECO:0000256" key="2">
    <source>
        <dbReference type="SAM" id="Phobius"/>
    </source>
</evidence>
<sequence length="148" mass="15477">MNLALVLFCIWVVLASVIAMMPRRFHWPGAAVLIGLGIPLLGLVTLQAGPVWGLVALAGGISVLRWPALRAAQWIAQRLQGARDRVFPGEAGAGLRSLAKGAREARAGLLALRAGKGHSAPSARAAHSPPEDISARMKTALGQGGVRR</sequence>
<dbReference type="AlphaFoldDB" id="A0A7Z0KW96"/>
<dbReference type="Proteomes" id="UP000529417">
    <property type="component" value="Unassembled WGS sequence"/>
</dbReference>
<dbReference type="RefSeq" id="WP_179904197.1">
    <property type="nucleotide sequence ID" value="NZ_JACBXS010000001.1"/>
</dbReference>
<organism evidence="3 4">
    <name type="scientific">Rhabdonatronobacter sediminivivens</name>
    <dbReference type="NCBI Taxonomy" id="2743469"/>
    <lineage>
        <taxon>Bacteria</taxon>
        <taxon>Pseudomonadati</taxon>
        <taxon>Pseudomonadota</taxon>
        <taxon>Alphaproteobacteria</taxon>
        <taxon>Rhodobacterales</taxon>
        <taxon>Paracoccaceae</taxon>
        <taxon>Rhabdonatronobacter</taxon>
    </lineage>
</organism>
<dbReference type="EMBL" id="JACBXS010000001">
    <property type="protein sequence ID" value="NYS23495.1"/>
    <property type="molecule type" value="Genomic_DNA"/>
</dbReference>
<evidence type="ECO:0000313" key="4">
    <source>
        <dbReference type="Proteomes" id="UP000529417"/>
    </source>
</evidence>
<reference evidence="3 4" key="1">
    <citation type="journal article" date="2000" name="Arch. Microbiol.">
        <title>Rhodobaca bogoriensis gen. nov. and sp. nov., an alkaliphilic purple nonsulfur bacterium from African Rift Valley soda lakes.</title>
        <authorList>
            <person name="Milford A.D."/>
            <person name="Achenbach L.A."/>
            <person name="Jung D.O."/>
            <person name="Madigan M.T."/>
        </authorList>
    </citation>
    <scope>NUCLEOTIDE SEQUENCE [LARGE SCALE GENOMIC DNA]</scope>
    <source>
        <strain evidence="3 4">2376</strain>
    </source>
</reference>
<keyword evidence="2" id="KW-0472">Membrane</keyword>
<gene>
    <name evidence="3" type="ORF">HUK65_00710</name>
</gene>
<name>A0A7Z0KW96_9RHOB</name>
<keyword evidence="2" id="KW-1133">Transmembrane helix</keyword>
<dbReference type="InterPro" id="IPR018919">
    <property type="entry name" value="DUF2484"/>
</dbReference>
<evidence type="ECO:0000313" key="3">
    <source>
        <dbReference type="EMBL" id="NYS23495.1"/>
    </source>
</evidence>
<feature type="region of interest" description="Disordered" evidence="1">
    <location>
        <begin position="115"/>
        <end position="148"/>
    </location>
</feature>
<keyword evidence="2" id="KW-0812">Transmembrane</keyword>
<evidence type="ECO:0000256" key="1">
    <source>
        <dbReference type="SAM" id="MobiDB-lite"/>
    </source>
</evidence>
<feature type="compositionally biased region" description="Low complexity" evidence="1">
    <location>
        <begin position="115"/>
        <end position="128"/>
    </location>
</feature>
<accession>A0A7Z0KW96</accession>
<keyword evidence="4" id="KW-1185">Reference proteome</keyword>
<dbReference type="Pfam" id="PF10658">
    <property type="entry name" value="DUF2484"/>
    <property type="match status" value="1"/>
</dbReference>
<comment type="caution">
    <text evidence="3">The sequence shown here is derived from an EMBL/GenBank/DDBJ whole genome shotgun (WGS) entry which is preliminary data.</text>
</comment>
<protein>
    <submittedName>
        <fullName evidence="3">DUF2484 family protein</fullName>
    </submittedName>
</protein>